<keyword evidence="2" id="KW-1133">Transmembrane helix</keyword>
<keyword evidence="3" id="KW-0732">Signal</keyword>
<dbReference type="EMBL" id="JAOB01000027">
    <property type="protein sequence ID" value="EUA65447.1"/>
    <property type="molecule type" value="Genomic_DNA"/>
</dbReference>
<evidence type="ECO:0000256" key="3">
    <source>
        <dbReference type="SAM" id="SignalP"/>
    </source>
</evidence>
<gene>
    <name evidence="4" type="ORF">I553_10744</name>
</gene>
<feature type="compositionally biased region" description="Polar residues" evidence="1">
    <location>
        <begin position="252"/>
        <end position="261"/>
    </location>
</feature>
<dbReference type="AlphaFoldDB" id="X8D9Z2"/>
<proteinExistence type="predicted"/>
<reference evidence="4" key="1">
    <citation type="submission" date="2014-01" db="EMBL/GenBank/DDBJ databases">
        <authorList>
            <person name="Brown-Elliot B."/>
            <person name="Wallace R."/>
            <person name="Lenaerts A."/>
            <person name="Ordway D."/>
            <person name="DeGroote M.A."/>
            <person name="Parker T."/>
            <person name="Sizemore C."/>
            <person name="Tallon L.J."/>
            <person name="Sadzewicz L.K."/>
            <person name="Sengamalay N."/>
            <person name="Fraser C.M."/>
            <person name="Hine E."/>
            <person name="Shefchek K.A."/>
            <person name="Das S.P."/>
            <person name="Tettelin H."/>
        </authorList>
    </citation>
    <scope>NUCLEOTIDE SEQUENCE [LARGE SCALE GENOMIC DNA]</scope>
    <source>
        <strain evidence="4">4042</strain>
    </source>
</reference>
<feature type="transmembrane region" description="Helical" evidence="2">
    <location>
        <begin position="128"/>
        <end position="147"/>
    </location>
</feature>
<name>X8D9Z2_MYCXE</name>
<dbReference type="PATRIC" id="fig|1299334.3.peg.2430"/>
<feature type="transmembrane region" description="Helical" evidence="2">
    <location>
        <begin position="78"/>
        <end position="96"/>
    </location>
</feature>
<evidence type="ECO:0000256" key="1">
    <source>
        <dbReference type="SAM" id="MobiDB-lite"/>
    </source>
</evidence>
<accession>X8D9Z2</accession>
<feature type="transmembrane region" description="Helical" evidence="2">
    <location>
        <begin position="153"/>
        <end position="172"/>
    </location>
</feature>
<feature type="region of interest" description="Disordered" evidence="1">
    <location>
        <begin position="235"/>
        <end position="293"/>
    </location>
</feature>
<feature type="chain" id="PRO_5004985880" evidence="3">
    <location>
        <begin position="30"/>
        <end position="293"/>
    </location>
</feature>
<comment type="caution">
    <text evidence="4">The sequence shown here is derived from an EMBL/GenBank/DDBJ whole genome shotgun (WGS) entry which is preliminary data.</text>
</comment>
<protein>
    <submittedName>
        <fullName evidence="4">Uncharacterized protein</fullName>
    </submittedName>
</protein>
<evidence type="ECO:0000313" key="4">
    <source>
        <dbReference type="EMBL" id="EUA65447.1"/>
    </source>
</evidence>
<organism evidence="4">
    <name type="scientific">Mycobacterium xenopi 4042</name>
    <dbReference type="NCBI Taxonomy" id="1299334"/>
    <lineage>
        <taxon>Bacteria</taxon>
        <taxon>Bacillati</taxon>
        <taxon>Actinomycetota</taxon>
        <taxon>Actinomycetes</taxon>
        <taxon>Mycobacteriales</taxon>
        <taxon>Mycobacteriaceae</taxon>
        <taxon>Mycobacterium</taxon>
    </lineage>
</organism>
<evidence type="ECO:0000256" key="2">
    <source>
        <dbReference type="SAM" id="Phobius"/>
    </source>
</evidence>
<sequence>MTNAYAACQRLARRTLLLLTPLVYSVARAAPAWASGTGAAAALWLGVADSDGVPIEKYGLSLNNGSLTDPTAAPPALAMHWAYSLYLAIISVPLWMGRNVDSFGWLEIIGAPFDFLGQQLTAMVHSPAVVLTVGTIAAAAIGVTIAIGRFSRGVAMIVTAVLLAYLSVALGAKPLDALIGPSGLLTTGRDIGIEAAAELSGKPATGQAAVDAQSASLADNFIRIPTQEMNFGADIDAPPYNCGPHGPMPSRPATSTRSKTPSPHAPTARDCMTTRWQTPPAANCSSSSHSSLR</sequence>
<feature type="signal peptide" evidence="3">
    <location>
        <begin position="1"/>
        <end position="29"/>
    </location>
</feature>
<keyword evidence="2" id="KW-0472">Membrane</keyword>
<keyword evidence="2" id="KW-0812">Transmembrane</keyword>